<name>A0A8S1AX82_ARCPL</name>
<gene>
    <name evidence="1" type="ORF">APLA_LOCUS12418</name>
</gene>
<reference evidence="1 2" key="1">
    <citation type="submission" date="2020-04" db="EMBL/GenBank/DDBJ databases">
        <authorList>
            <person name="Wallbank WR R."/>
            <person name="Pardo Diaz C."/>
            <person name="Kozak K."/>
            <person name="Martin S."/>
            <person name="Jiggins C."/>
            <person name="Moest M."/>
            <person name="Warren A I."/>
            <person name="Byers J.R.P. K."/>
            <person name="Montejo-Kovacevich G."/>
            <person name="Yen C E."/>
        </authorList>
    </citation>
    <scope>NUCLEOTIDE SEQUENCE [LARGE SCALE GENOMIC DNA]</scope>
</reference>
<organism evidence="1 2">
    <name type="scientific">Arctia plantaginis</name>
    <name type="common">Wood tiger moth</name>
    <name type="synonym">Phalaena plantaginis</name>
    <dbReference type="NCBI Taxonomy" id="874455"/>
    <lineage>
        <taxon>Eukaryota</taxon>
        <taxon>Metazoa</taxon>
        <taxon>Ecdysozoa</taxon>
        <taxon>Arthropoda</taxon>
        <taxon>Hexapoda</taxon>
        <taxon>Insecta</taxon>
        <taxon>Pterygota</taxon>
        <taxon>Neoptera</taxon>
        <taxon>Endopterygota</taxon>
        <taxon>Lepidoptera</taxon>
        <taxon>Glossata</taxon>
        <taxon>Ditrysia</taxon>
        <taxon>Noctuoidea</taxon>
        <taxon>Erebidae</taxon>
        <taxon>Arctiinae</taxon>
        <taxon>Arctia</taxon>
    </lineage>
</organism>
<comment type="caution">
    <text evidence="1">The sequence shown here is derived from an EMBL/GenBank/DDBJ whole genome shotgun (WGS) entry which is preliminary data.</text>
</comment>
<keyword evidence="2" id="KW-1185">Reference proteome</keyword>
<dbReference type="AlphaFoldDB" id="A0A8S1AX82"/>
<sequence length="73" mass="8036">MWDTVRSTLLKTLKTAATVCVGAIDSSAAIGAHLALSWRSLYRASAARPRRHHRPASLHFQHSLNSILAKLMD</sequence>
<dbReference type="Proteomes" id="UP000494106">
    <property type="component" value="Unassembled WGS sequence"/>
</dbReference>
<dbReference type="EMBL" id="CADEBC010000540">
    <property type="protein sequence ID" value="CAB3249949.1"/>
    <property type="molecule type" value="Genomic_DNA"/>
</dbReference>
<protein>
    <submittedName>
        <fullName evidence="1">Uncharacterized protein</fullName>
    </submittedName>
</protein>
<accession>A0A8S1AX82</accession>
<proteinExistence type="predicted"/>
<evidence type="ECO:0000313" key="2">
    <source>
        <dbReference type="Proteomes" id="UP000494106"/>
    </source>
</evidence>
<evidence type="ECO:0000313" key="1">
    <source>
        <dbReference type="EMBL" id="CAB3249949.1"/>
    </source>
</evidence>